<proteinExistence type="predicted"/>
<dbReference type="EMBL" id="FZNV01000003">
    <property type="protein sequence ID" value="SNR54174.1"/>
    <property type="molecule type" value="Genomic_DNA"/>
</dbReference>
<protein>
    <submittedName>
        <fullName evidence="1">Uncharacterized protein</fullName>
    </submittedName>
</protein>
<sequence length="268" mass="31115">MAASNEIMKNRRKLATDLRRLSGIIYEFFPTAEISSFESAISALRNKEIIPQIPEKGSNNNLWEYNLGRLIFNFDSIPRHTKPENCKDLKLILDIKTIGNCNDLKSMKDPFEWLEFNIVIEGTKFSEEGNKQLITSYHLDRHIMNEDDGDGEYPHPIYHFQFGGRKLAELGQMIDTGNLLVFDSPRIAHYPMEAVLGIDFTLSNFFPNIWKKIKAESNEYINLIEEYQDLFLKPYIHTHASQWNYSSDQILTSPIWSPNMICPQLFNS</sequence>
<accession>A0ABY1SHJ9</accession>
<organism evidence="1 2">
    <name type="scientific">Maribacter sedimenticola</name>
    <dbReference type="NCBI Taxonomy" id="228956"/>
    <lineage>
        <taxon>Bacteria</taxon>
        <taxon>Pseudomonadati</taxon>
        <taxon>Bacteroidota</taxon>
        <taxon>Flavobacteriia</taxon>
        <taxon>Flavobacteriales</taxon>
        <taxon>Flavobacteriaceae</taxon>
        <taxon>Maribacter</taxon>
    </lineage>
</organism>
<comment type="caution">
    <text evidence="1">The sequence shown here is derived from an EMBL/GenBank/DDBJ whole genome shotgun (WGS) entry which is preliminary data.</text>
</comment>
<dbReference type="RefSeq" id="WP_089260717.1">
    <property type="nucleotide sequence ID" value="NZ_FZNV01000003.1"/>
</dbReference>
<dbReference type="Proteomes" id="UP000198337">
    <property type="component" value="Unassembled WGS sequence"/>
</dbReference>
<evidence type="ECO:0000313" key="1">
    <source>
        <dbReference type="EMBL" id="SNR54174.1"/>
    </source>
</evidence>
<name>A0ABY1SHJ9_9FLAO</name>
<evidence type="ECO:0000313" key="2">
    <source>
        <dbReference type="Proteomes" id="UP000198337"/>
    </source>
</evidence>
<keyword evidence="2" id="KW-1185">Reference proteome</keyword>
<reference evidence="1 2" key="1">
    <citation type="submission" date="2017-06" db="EMBL/GenBank/DDBJ databases">
        <authorList>
            <person name="Varghese N."/>
            <person name="Submissions S."/>
        </authorList>
    </citation>
    <scope>NUCLEOTIDE SEQUENCE [LARGE SCALE GENOMIC DNA]</scope>
    <source>
        <strain evidence="1 2">DSM 19840</strain>
    </source>
</reference>
<gene>
    <name evidence="1" type="ORF">SAMN04488009_2262</name>
</gene>